<organism evidence="1 2">
    <name type="scientific">Denitratisoma oestradiolicum</name>
    <dbReference type="NCBI Taxonomy" id="311182"/>
    <lineage>
        <taxon>Bacteria</taxon>
        <taxon>Pseudomonadati</taxon>
        <taxon>Pseudomonadota</taxon>
        <taxon>Betaproteobacteria</taxon>
        <taxon>Nitrosomonadales</taxon>
        <taxon>Sterolibacteriaceae</taxon>
        <taxon>Denitratisoma</taxon>
    </lineage>
</organism>
<dbReference type="Proteomes" id="UP000515733">
    <property type="component" value="Chromosome"/>
</dbReference>
<protein>
    <submittedName>
        <fullName evidence="1">Uncharacterized protein</fullName>
    </submittedName>
</protein>
<evidence type="ECO:0000313" key="2">
    <source>
        <dbReference type="Proteomes" id="UP000515733"/>
    </source>
</evidence>
<dbReference type="EMBL" id="LR778301">
    <property type="protein sequence ID" value="CAB1368719.1"/>
    <property type="molecule type" value="Genomic_DNA"/>
</dbReference>
<accession>A0A6S6Y0L1</accession>
<sequence length="150" mass="16304">MDIGVCRTLHSLSLYMALSDFESEDVALLASVAIATIAAVIDTFYGSPVFKALKILSLFLSLGLAYHRIKTSKPYFKDMPESAWKAVGQQYEVRISKSEHGRGKSPHARCLVPGQTGGFAECWADAEVGSDGEVVVQVNSPAALRIEIRK</sequence>
<proteinExistence type="predicted"/>
<dbReference type="AlphaFoldDB" id="A0A6S6Y0L1"/>
<name>A0A6S6Y0L1_9PROT</name>
<dbReference type="KEGG" id="doe:DENOEST_1554"/>
<keyword evidence="2" id="KW-1185">Reference proteome</keyword>
<gene>
    <name evidence="1" type="ORF">DENOEST_1554</name>
</gene>
<reference evidence="1 2" key="1">
    <citation type="submission" date="2020-03" db="EMBL/GenBank/DDBJ databases">
        <authorList>
            <consortium name="Genoscope - CEA"/>
            <person name="William W."/>
        </authorList>
    </citation>
    <scope>NUCLEOTIDE SEQUENCE [LARGE SCALE GENOMIC DNA]</scope>
    <source>
        <strain evidence="2">DSM 16959</strain>
    </source>
</reference>
<evidence type="ECO:0000313" key="1">
    <source>
        <dbReference type="EMBL" id="CAB1368719.1"/>
    </source>
</evidence>